<reference evidence="1" key="1">
    <citation type="submission" date="2019-12" db="EMBL/GenBank/DDBJ databases">
        <title>Genome sequencing and annotation of Brassica cretica.</title>
        <authorList>
            <person name="Studholme D.J."/>
            <person name="Sarris P."/>
        </authorList>
    </citation>
    <scope>NUCLEOTIDE SEQUENCE</scope>
    <source>
        <strain evidence="1">PFS-109/04</strain>
        <tissue evidence="1">Leaf</tissue>
    </source>
</reference>
<protein>
    <submittedName>
        <fullName evidence="1">Uncharacterized protein</fullName>
    </submittedName>
</protein>
<gene>
    <name evidence="1" type="ORF">F2Q69_00035943</name>
</gene>
<organism evidence="1 2">
    <name type="scientific">Brassica cretica</name>
    <name type="common">Mustard</name>
    <dbReference type="NCBI Taxonomy" id="69181"/>
    <lineage>
        <taxon>Eukaryota</taxon>
        <taxon>Viridiplantae</taxon>
        <taxon>Streptophyta</taxon>
        <taxon>Embryophyta</taxon>
        <taxon>Tracheophyta</taxon>
        <taxon>Spermatophyta</taxon>
        <taxon>Magnoliopsida</taxon>
        <taxon>eudicotyledons</taxon>
        <taxon>Gunneridae</taxon>
        <taxon>Pentapetalae</taxon>
        <taxon>rosids</taxon>
        <taxon>malvids</taxon>
        <taxon>Brassicales</taxon>
        <taxon>Brassicaceae</taxon>
        <taxon>Brassiceae</taxon>
        <taxon>Brassica</taxon>
    </lineage>
</organism>
<evidence type="ECO:0000313" key="1">
    <source>
        <dbReference type="EMBL" id="KAF3601880.1"/>
    </source>
</evidence>
<dbReference type="AlphaFoldDB" id="A0A8S9SPB6"/>
<dbReference type="Proteomes" id="UP000712600">
    <property type="component" value="Unassembled WGS sequence"/>
</dbReference>
<accession>A0A8S9SPB6</accession>
<evidence type="ECO:0000313" key="2">
    <source>
        <dbReference type="Proteomes" id="UP000712600"/>
    </source>
</evidence>
<comment type="caution">
    <text evidence="1">The sequence shown here is derived from an EMBL/GenBank/DDBJ whole genome shotgun (WGS) entry which is preliminary data.</text>
</comment>
<dbReference type="EMBL" id="QGKX02000004">
    <property type="protein sequence ID" value="KAF3601880.1"/>
    <property type="molecule type" value="Genomic_DNA"/>
</dbReference>
<proteinExistence type="predicted"/>
<sequence>MRLWFLSEHRRKVIKSDFLWGIGSSFRVPSALSLCQIRDPISARMANTRCDKPLGFIEIVT</sequence>
<name>A0A8S9SPB6_BRACR</name>